<keyword evidence="3" id="KW-1185">Reference proteome</keyword>
<evidence type="ECO:0000313" key="2">
    <source>
        <dbReference type="EMBL" id="ADZ09798.1"/>
    </source>
</evidence>
<dbReference type="GeneID" id="10278027"/>
<dbReference type="eggNOG" id="arCOG09742">
    <property type="taxonomic scope" value="Archaea"/>
</dbReference>
<dbReference type="InterPro" id="IPR046699">
    <property type="entry name" value="ARPP-1"/>
</dbReference>
<dbReference type="KEGG" id="mel:Metbo_1571"/>
<dbReference type="STRING" id="877455.Metbo_1571"/>
<dbReference type="Proteomes" id="UP000007490">
    <property type="component" value="Chromosome"/>
</dbReference>
<organism evidence="2 3">
    <name type="scientific">Methanobacterium lacus (strain AL-21)</name>
    <dbReference type="NCBI Taxonomy" id="877455"/>
    <lineage>
        <taxon>Archaea</taxon>
        <taxon>Methanobacteriati</taxon>
        <taxon>Methanobacteriota</taxon>
        <taxon>Methanomada group</taxon>
        <taxon>Methanobacteria</taxon>
        <taxon>Methanobacteriales</taxon>
        <taxon>Methanobacteriaceae</taxon>
        <taxon>Methanobacterium</taxon>
    </lineage>
</organism>
<reference evidence="3" key="1">
    <citation type="submission" date="2011-02" db="EMBL/GenBank/DDBJ databases">
        <title>Complete sequence of Methanobacterium sp. AL-21.</title>
        <authorList>
            <consortium name="US DOE Joint Genome Institute"/>
            <person name="Lucas S."/>
            <person name="Copeland A."/>
            <person name="Lapidus A."/>
            <person name="Cheng J.-F."/>
            <person name="Goodwin L."/>
            <person name="Pitluck S."/>
            <person name="Chertkov O."/>
            <person name="Detter J.C."/>
            <person name="Han C."/>
            <person name="Tapia R."/>
            <person name="Land M."/>
            <person name="Hauser L."/>
            <person name="Kyrpides N."/>
            <person name="Ivanova N."/>
            <person name="Mikhailova N."/>
            <person name="Pagani I."/>
            <person name="Cadillo-Quiroz H."/>
            <person name="Imachi H."/>
            <person name="Zinder S."/>
            <person name="Liu W."/>
            <person name="Woyke T."/>
        </authorList>
    </citation>
    <scope>NUCLEOTIDE SEQUENCE [LARGE SCALE GENOMIC DNA]</scope>
    <source>
        <strain evidence="3">AL-21</strain>
    </source>
</reference>
<dbReference type="EMBL" id="CP002551">
    <property type="protein sequence ID" value="ADZ09798.1"/>
    <property type="molecule type" value="Genomic_DNA"/>
</dbReference>
<dbReference type="Pfam" id="PF20208">
    <property type="entry name" value="ARPP-1"/>
    <property type="match status" value="1"/>
</dbReference>
<gene>
    <name evidence="2" type="ordered locus">Metbo_1571</name>
</gene>
<reference evidence="2 3" key="2">
    <citation type="journal article" date="2014" name="Int. J. Syst. Evol. Microbiol.">
        <title>Methanobacterium paludis sp. nov. and a novel strain of Methanobacterium lacus isolated from northern peatlands.</title>
        <authorList>
            <person name="Cadillo-Quiroz H."/>
            <person name="Brauer S.L."/>
            <person name="Goodson N."/>
            <person name="Yavitt J.B."/>
            <person name="Zinder S.H."/>
        </authorList>
    </citation>
    <scope>NUCLEOTIDE SEQUENCE [LARGE SCALE GENOMIC DNA]</scope>
    <source>
        <strain evidence="2 3">AL-21</strain>
    </source>
</reference>
<evidence type="ECO:0000259" key="1">
    <source>
        <dbReference type="Pfam" id="PF20208"/>
    </source>
</evidence>
<name>F0T8X0_METLA</name>
<proteinExistence type="predicted"/>
<sequence length="330" mass="37205">MNADLIEYFEELEFGEIQHQGSMAVLPVFTSHESSLHYMTLTNALKADLVEISEMNEMGTVSELKVHNSADVPVLILDGEELVGAKQNRIVNTTILLKERSLTVIPVSCVEQGRWSYKSRKFQDSSRLAHSKLRNLKSVSVKKSVEEYGQHFSDQGELWNAIHEIERKTDLHSPTSAMTDIYDEFKDDLTDYLESFKVVEGQTGLLVFINGEIMGLDIISNKSAYKVLHKKLVESYALDSMFQDNKKTSMNINLEAAHKFIEDIKDCDESKNESVGYGFDHRFASDLYIGSALVFNNELIHASFFKSLEVEDGEIGGMARSTVRANLKGN</sequence>
<evidence type="ECO:0000313" key="3">
    <source>
        <dbReference type="Proteomes" id="UP000007490"/>
    </source>
</evidence>
<dbReference type="AlphaFoldDB" id="F0T8X0"/>
<dbReference type="HOGENOM" id="CLU_072734_0_0_2"/>
<feature type="domain" description="ARG and Rhodanese-Phosphatase-superfamily-associated" evidence="1">
    <location>
        <begin position="11"/>
        <end position="305"/>
    </location>
</feature>
<dbReference type="RefSeq" id="WP_013645149.1">
    <property type="nucleotide sequence ID" value="NC_015216.1"/>
</dbReference>
<protein>
    <submittedName>
        <fullName evidence="2">Putative cytoplasmic protein</fullName>
    </submittedName>
</protein>
<dbReference type="OrthoDB" id="73400at2157"/>
<accession>F0T8X0</accession>